<feature type="region of interest" description="Disordered" evidence="1">
    <location>
        <begin position="202"/>
        <end position="236"/>
    </location>
</feature>
<evidence type="ECO:0000313" key="2">
    <source>
        <dbReference type="EMBL" id="GGC56086.1"/>
    </source>
</evidence>
<accession>A0A830E5E6</accession>
<proteinExistence type="predicted"/>
<name>A0A830E5E6_9EURY</name>
<sequence>MPTTHLSVLGLDVQRVVTPLEAADVDADRVRLVRDEADPEQGRDPDDCAPGAPRASARAAKAVSERLAGRGTLDEARLPFTASFEELYAATADLLREAAADGDVRVNLAGAPPQVAAAFYAARTALVDGGELGRGTVSLLTIPASERPDLDAIDDLRTLVADVEAASDAFAEFRRVADGPAAAAVARPLRIALSDLRDALAEASGESRPSRPNSRVRRPAGARGARSGGDSPLGAMSSYVGRAREQLADLVESEAPRPDPEDTRDPNAVLDALDEWLDTESRLLASVEDDPHELVARFRTSCEARFGKFEDRATIELFESLDRFEAHLDAYLDARSQLSAAAGPVAERTADLSERATAAATTLSELDDSGPATGESALELDAHALSPLGDLEAAVLSVLATGPPRSRPRTRRAVAAELRERAEHHGIVAGARDEETWSAFDSFCVGVARDSVTGDRFEKRLSNALAPRLDVAVEGLAANGFVATRERERGRDALEPTDAGRLWASTTDWESFRETVVDDLLRDCVERDEGVADA</sequence>
<gene>
    <name evidence="2" type="ORF">GCM10007209_17360</name>
</gene>
<evidence type="ECO:0000256" key="1">
    <source>
        <dbReference type="SAM" id="MobiDB-lite"/>
    </source>
</evidence>
<dbReference type="EMBL" id="BMCI01000003">
    <property type="protein sequence ID" value="GGC56086.1"/>
    <property type="molecule type" value="Genomic_DNA"/>
</dbReference>
<comment type="caution">
    <text evidence="2">The sequence shown here is derived from an EMBL/GenBank/DDBJ whole genome shotgun (WGS) entry which is preliminary data.</text>
</comment>
<organism evidence="2 3">
    <name type="scientific">Haloferax sulfurifontis</name>
    <dbReference type="NCBI Taxonomy" id="255616"/>
    <lineage>
        <taxon>Archaea</taxon>
        <taxon>Methanobacteriati</taxon>
        <taxon>Methanobacteriota</taxon>
        <taxon>Stenosarchaea group</taxon>
        <taxon>Halobacteria</taxon>
        <taxon>Halobacteriales</taxon>
        <taxon>Haloferacaceae</taxon>
        <taxon>Haloferax</taxon>
    </lineage>
</organism>
<protein>
    <submittedName>
        <fullName evidence="2">Uncharacterized protein</fullName>
    </submittedName>
</protein>
<evidence type="ECO:0000313" key="3">
    <source>
        <dbReference type="Proteomes" id="UP000646833"/>
    </source>
</evidence>
<reference evidence="2" key="1">
    <citation type="journal article" date="2014" name="Int. J. Syst. Evol. Microbiol.">
        <title>Complete genome sequence of Corynebacterium casei LMG S-19264T (=DSM 44701T), isolated from a smear-ripened cheese.</title>
        <authorList>
            <consortium name="US DOE Joint Genome Institute (JGI-PGF)"/>
            <person name="Walter F."/>
            <person name="Albersmeier A."/>
            <person name="Kalinowski J."/>
            <person name="Ruckert C."/>
        </authorList>
    </citation>
    <scope>NUCLEOTIDE SEQUENCE</scope>
    <source>
        <strain evidence="2">CCM 7217</strain>
    </source>
</reference>
<dbReference type="AlphaFoldDB" id="A0A830E5E6"/>
<dbReference type="Proteomes" id="UP000646833">
    <property type="component" value="Unassembled WGS sequence"/>
</dbReference>
<feature type="compositionally biased region" description="Low complexity" evidence="1">
    <location>
        <begin position="221"/>
        <end position="230"/>
    </location>
</feature>
<dbReference type="RefSeq" id="WP_188423682.1">
    <property type="nucleotide sequence ID" value="NZ_BMCI01000003.1"/>
</dbReference>
<feature type="compositionally biased region" description="Basic and acidic residues" evidence="1">
    <location>
        <begin position="35"/>
        <end position="46"/>
    </location>
</feature>
<reference evidence="2" key="2">
    <citation type="submission" date="2020-09" db="EMBL/GenBank/DDBJ databases">
        <authorList>
            <person name="Sun Q."/>
            <person name="Sedlacek I."/>
        </authorList>
    </citation>
    <scope>NUCLEOTIDE SEQUENCE</scope>
    <source>
        <strain evidence="2">CCM 7217</strain>
    </source>
</reference>
<feature type="region of interest" description="Disordered" evidence="1">
    <location>
        <begin position="35"/>
        <end position="55"/>
    </location>
</feature>